<feature type="transmembrane region" description="Helical" evidence="8">
    <location>
        <begin position="92"/>
        <end position="110"/>
    </location>
</feature>
<feature type="transmembrane region" description="Helical" evidence="8">
    <location>
        <begin position="260"/>
        <end position="281"/>
    </location>
</feature>
<comment type="caution">
    <text evidence="10">The sequence shown here is derived from an EMBL/GenBank/DDBJ whole genome shotgun (WGS) entry which is preliminary data.</text>
</comment>
<keyword evidence="4" id="KW-0808">Transferase</keyword>
<keyword evidence="11" id="KW-1185">Reference proteome</keyword>
<evidence type="ECO:0000256" key="8">
    <source>
        <dbReference type="SAM" id="Phobius"/>
    </source>
</evidence>
<feature type="transmembrane region" description="Helical" evidence="8">
    <location>
        <begin position="346"/>
        <end position="366"/>
    </location>
</feature>
<keyword evidence="6 8" id="KW-1133">Transmembrane helix</keyword>
<evidence type="ECO:0000313" key="10">
    <source>
        <dbReference type="EMBL" id="MDM5271846.1"/>
    </source>
</evidence>
<dbReference type="Proteomes" id="UP001169069">
    <property type="component" value="Unassembled WGS sequence"/>
</dbReference>
<evidence type="ECO:0000256" key="5">
    <source>
        <dbReference type="ARBA" id="ARBA00022692"/>
    </source>
</evidence>
<feature type="transmembrane region" description="Helical" evidence="8">
    <location>
        <begin position="293"/>
        <end position="311"/>
    </location>
</feature>
<comment type="subcellular location">
    <subcellularLocation>
        <location evidence="1">Cell membrane</location>
        <topology evidence="1">Multi-pass membrane protein</topology>
    </subcellularLocation>
</comment>
<dbReference type="InterPro" id="IPR050297">
    <property type="entry name" value="LipidA_mod_glycosyltrf_83"/>
</dbReference>
<dbReference type="Pfam" id="PF13231">
    <property type="entry name" value="PMT_2"/>
    <property type="match status" value="1"/>
</dbReference>
<evidence type="ECO:0000256" key="4">
    <source>
        <dbReference type="ARBA" id="ARBA00022679"/>
    </source>
</evidence>
<evidence type="ECO:0000256" key="7">
    <source>
        <dbReference type="ARBA" id="ARBA00023136"/>
    </source>
</evidence>
<evidence type="ECO:0000256" key="6">
    <source>
        <dbReference type="ARBA" id="ARBA00022989"/>
    </source>
</evidence>
<accession>A0ABT7QYK2</accession>
<feature type="transmembrane region" description="Helical" evidence="8">
    <location>
        <begin position="207"/>
        <end position="227"/>
    </location>
</feature>
<keyword evidence="3" id="KW-0328">Glycosyltransferase</keyword>
<sequence>MNNYQSVRQNALIAFVVILLVTLIGIYFRPIMIIDETRYVSVAWEMWDKGSFLVPLLNGEPYHHKPPLIFWLFNLDWLIFGVNDISIRLIPMLFGLGTLAIVYKIYLALWNDDQEGAAQSIVVTAGTVVFAFYNSLIMFDVILTFFVLLGIYHIIKATQNPSRYHFIMIAVAFGLGVLTKGPVILVHLLTFMVFSFYFMKNRLSKDFYIKLVLSFFGGVLIALAWAIPAGIAGGEEYRYAIFFGQTANRMVNSFAHQRPLWWYLVLVPLLTFPWSLYKPFYTSIKKTVFDQQLKVLVGWLLATIVIFSLISGKQVHYLMPEIAAFSLVFTRLLTSSASSQQISSKMVGYSYILYGVVLVALPFILPKTKADMTFEPDIVAFLIAAALICMAGIYLIRKKFSSQQKMITLVSLSTVLVVFVTHLPIHNFLSQLDMSRFSKSIAILQEKGIPVLHYKKYHDQYQFAGRLHQPLIVVYDNKEIDNYIQKNPNAMFITYEKQKNMQKVNQDLIIEKTDFKGKYALLIKAKDYKNLYKVSSTK</sequence>
<dbReference type="RefSeq" id="WP_289413570.1">
    <property type="nucleotide sequence ID" value="NZ_JAQIBD010000002.1"/>
</dbReference>
<evidence type="ECO:0000256" key="2">
    <source>
        <dbReference type="ARBA" id="ARBA00022475"/>
    </source>
</evidence>
<proteinExistence type="predicted"/>
<keyword evidence="7 8" id="KW-0472">Membrane</keyword>
<protein>
    <submittedName>
        <fullName evidence="10">Glycosyltransferase family 39 protein</fullName>
    </submittedName>
</protein>
<feature type="transmembrane region" description="Helical" evidence="8">
    <location>
        <begin position="130"/>
        <end position="155"/>
    </location>
</feature>
<feature type="transmembrane region" description="Helical" evidence="8">
    <location>
        <begin position="184"/>
        <end position="200"/>
    </location>
</feature>
<evidence type="ECO:0000313" key="11">
    <source>
        <dbReference type="Proteomes" id="UP001169069"/>
    </source>
</evidence>
<dbReference type="InterPro" id="IPR038731">
    <property type="entry name" value="RgtA/B/C-like"/>
</dbReference>
<dbReference type="PANTHER" id="PTHR33908:SF3">
    <property type="entry name" value="UNDECAPRENYL PHOSPHATE-ALPHA-4-AMINO-4-DEOXY-L-ARABINOSE ARABINOSYL TRANSFERASE"/>
    <property type="match status" value="1"/>
</dbReference>
<feature type="transmembrane region" description="Helical" evidence="8">
    <location>
        <begin position="408"/>
        <end position="429"/>
    </location>
</feature>
<evidence type="ECO:0000259" key="9">
    <source>
        <dbReference type="Pfam" id="PF13231"/>
    </source>
</evidence>
<dbReference type="EMBL" id="JAQIBD010000002">
    <property type="protein sequence ID" value="MDM5271846.1"/>
    <property type="molecule type" value="Genomic_DNA"/>
</dbReference>
<reference evidence="10" key="1">
    <citation type="submission" date="2023-01" db="EMBL/GenBank/DDBJ databases">
        <title>Sulfurovum sp. zt1-1 genome assembly.</title>
        <authorList>
            <person name="Wang J."/>
        </authorList>
    </citation>
    <scope>NUCLEOTIDE SEQUENCE</scope>
    <source>
        <strain evidence="10">Zt1-1</strain>
    </source>
</reference>
<gene>
    <name evidence="10" type="ORF">PGH07_06625</name>
</gene>
<organism evidence="10 11">
    <name type="scientific">Sulfurovum zhangzhouensis</name>
    <dbReference type="NCBI Taxonomy" id="3019067"/>
    <lineage>
        <taxon>Bacteria</taxon>
        <taxon>Pseudomonadati</taxon>
        <taxon>Campylobacterota</taxon>
        <taxon>Epsilonproteobacteria</taxon>
        <taxon>Campylobacterales</taxon>
        <taxon>Sulfurovaceae</taxon>
        <taxon>Sulfurovum</taxon>
    </lineage>
</organism>
<feature type="transmembrane region" description="Helical" evidence="8">
    <location>
        <begin position="378"/>
        <end position="396"/>
    </location>
</feature>
<evidence type="ECO:0000256" key="1">
    <source>
        <dbReference type="ARBA" id="ARBA00004651"/>
    </source>
</evidence>
<keyword evidence="5 8" id="KW-0812">Transmembrane</keyword>
<name>A0ABT7QYK2_9BACT</name>
<keyword evidence="2" id="KW-1003">Cell membrane</keyword>
<evidence type="ECO:0000256" key="3">
    <source>
        <dbReference type="ARBA" id="ARBA00022676"/>
    </source>
</evidence>
<feature type="transmembrane region" description="Helical" evidence="8">
    <location>
        <begin position="12"/>
        <end position="34"/>
    </location>
</feature>
<feature type="domain" description="Glycosyltransferase RgtA/B/C/D-like" evidence="9">
    <location>
        <begin position="64"/>
        <end position="223"/>
    </location>
</feature>
<dbReference type="PANTHER" id="PTHR33908">
    <property type="entry name" value="MANNOSYLTRANSFERASE YKCB-RELATED"/>
    <property type="match status" value="1"/>
</dbReference>